<sequence>MPPVWNSTFFPAPTNISTNHYYYYSRQTTAQPPTTTIKMYATEIEVPDRNQGSGAACIVM</sequence>
<name>A0A6A6PDL5_9PEZI</name>
<keyword evidence="2" id="KW-1185">Reference proteome</keyword>
<protein>
    <submittedName>
        <fullName evidence="1">Uncharacterized protein</fullName>
    </submittedName>
</protein>
<dbReference type="AlphaFoldDB" id="A0A6A6PDL5"/>
<gene>
    <name evidence="1" type="ORF">BDY21DRAFT_368203</name>
</gene>
<dbReference type="EMBL" id="MU001670">
    <property type="protein sequence ID" value="KAF2462066.1"/>
    <property type="molecule type" value="Genomic_DNA"/>
</dbReference>
<organism evidence="1 2">
    <name type="scientific">Lineolata rhizophorae</name>
    <dbReference type="NCBI Taxonomy" id="578093"/>
    <lineage>
        <taxon>Eukaryota</taxon>
        <taxon>Fungi</taxon>
        <taxon>Dikarya</taxon>
        <taxon>Ascomycota</taxon>
        <taxon>Pezizomycotina</taxon>
        <taxon>Dothideomycetes</taxon>
        <taxon>Dothideomycetes incertae sedis</taxon>
        <taxon>Lineolatales</taxon>
        <taxon>Lineolataceae</taxon>
        <taxon>Lineolata</taxon>
    </lineage>
</organism>
<evidence type="ECO:0000313" key="1">
    <source>
        <dbReference type="EMBL" id="KAF2462066.1"/>
    </source>
</evidence>
<accession>A0A6A6PDL5</accession>
<evidence type="ECO:0000313" key="2">
    <source>
        <dbReference type="Proteomes" id="UP000799766"/>
    </source>
</evidence>
<reference evidence="1" key="1">
    <citation type="journal article" date="2020" name="Stud. Mycol.">
        <title>101 Dothideomycetes genomes: a test case for predicting lifestyles and emergence of pathogens.</title>
        <authorList>
            <person name="Haridas S."/>
            <person name="Albert R."/>
            <person name="Binder M."/>
            <person name="Bloem J."/>
            <person name="Labutti K."/>
            <person name="Salamov A."/>
            <person name="Andreopoulos B."/>
            <person name="Baker S."/>
            <person name="Barry K."/>
            <person name="Bills G."/>
            <person name="Bluhm B."/>
            <person name="Cannon C."/>
            <person name="Castanera R."/>
            <person name="Culley D."/>
            <person name="Daum C."/>
            <person name="Ezra D."/>
            <person name="Gonzalez J."/>
            <person name="Henrissat B."/>
            <person name="Kuo A."/>
            <person name="Liang C."/>
            <person name="Lipzen A."/>
            <person name="Lutzoni F."/>
            <person name="Magnuson J."/>
            <person name="Mondo S."/>
            <person name="Nolan M."/>
            <person name="Ohm R."/>
            <person name="Pangilinan J."/>
            <person name="Park H.-J."/>
            <person name="Ramirez L."/>
            <person name="Alfaro M."/>
            <person name="Sun H."/>
            <person name="Tritt A."/>
            <person name="Yoshinaga Y."/>
            <person name="Zwiers L.-H."/>
            <person name="Turgeon B."/>
            <person name="Goodwin S."/>
            <person name="Spatafora J."/>
            <person name="Crous P."/>
            <person name="Grigoriev I."/>
        </authorList>
    </citation>
    <scope>NUCLEOTIDE SEQUENCE</scope>
    <source>
        <strain evidence="1">ATCC 16933</strain>
    </source>
</reference>
<dbReference type="Proteomes" id="UP000799766">
    <property type="component" value="Unassembled WGS sequence"/>
</dbReference>
<proteinExistence type="predicted"/>